<keyword evidence="9" id="KW-0334">Gonadal differentiation</keyword>
<evidence type="ECO:0000256" key="10">
    <source>
        <dbReference type="ARBA" id="ARBA00023157"/>
    </source>
</evidence>
<dbReference type="AlphaFoldDB" id="A0AAV7L282"/>
<dbReference type="Gene3D" id="2.10.90.10">
    <property type="entry name" value="Cystine-knot cytokines"/>
    <property type="match status" value="1"/>
</dbReference>
<keyword evidence="8 13" id="KW-0339">Growth factor</keyword>
<keyword evidence="6" id="KW-0732">Signal</keyword>
<evidence type="ECO:0000256" key="4">
    <source>
        <dbReference type="ARBA" id="ARBA00020473"/>
    </source>
</evidence>
<feature type="region of interest" description="Disordered" evidence="14">
    <location>
        <begin position="1"/>
        <end position="36"/>
    </location>
</feature>
<dbReference type="PROSITE" id="PS51362">
    <property type="entry name" value="TGF_BETA_2"/>
    <property type="match status" value="1"/>
</dbReference>
<dbReference type="InterPro" id="IPR017948">
    <property type="entry name" value="TGFb_CS"/>
</dbReference>
<evidence type="ECO:0000256" key="2">
    <source>
        <dbReference type="ARBA" id="ARBA00006656"/>
    </source>
</evidence>
<dbReference type="InterPro" id="IPR029034">
    <property type="entry name" value="Cystine-knot_cytokine"/>
</dbReference>
<comment type="similarity">
    <text evidence="2 13">Belongs to the TGF-beta family.</text>
</comment>
<evidence type="ECO:0000256" key="14">
    <source>
        <dbReference type="SAM" id="MobiDB-lite"/>
    </source>
</evidence>
<evidence type="ECO:0000256" key="12">
    <source>
        <dbReference type="ARBA" id="ARBA00031273"/>
    </source>
</evidence>
<evidence type="ECO:0000256" key="7">
    <source>
        <dbReference type="ARBA" id="ARBA00022782"/>
    </source>
</evidence>
<accession>A0AAV7L282</accession>
<dbReference type="EMBL" id="JANPWB010000016">
    <property type="protein sequence ID" value="KAJ1084999.1"/>
    <property type="molecule type" value="Genomic_DNA"/>
</dbReference>
<dbReference type="InterPro" id="IPR021203">
    <property type="entry name" value="Muellerian-inhibiting_factor"/>
</dbReference>
<feature type="region of interest" description="Disordered" evidence="14">
    <location>
        <begin position="212"/>
        <end position="235"/>
    </location>
</feature>
<dbReference type="InterPro" id="IPR001839">
    <property type="entry name" value="TGF-b_C"/>
</dbReference>
<evidence type="ECO:0000256" key="3">
    <source>
        <dbReference type="ARBA" id="ARBA00011748"/>
    </source>
</evidence>
<feature type="compositionally biased region" description="Basic and acidic residues" evidence="14">
    <location>
        <begin position="7"/>
        <end position="23"/>
    </location>
</feature>
<protein>
    <recommendedName>
        <fullName evidence="4">Muellerian-inhibiting factor</fullName>
    </recommendedName>
    <alternativeName>
        <fullName evidence="11">Anti-Muellerian hormone</fullName>
    </alternativeName>
    <alternativeName>
        <fullName evidence="12">Muellerian-inhibiting substance</fullName>
    </alternativeName>
</protein>
<dbReference type="PROSITE" id="PS00250">
    <property type="entry name" value="TGF_BETA_1"/>
    <property type="match status" value="1"/>
</dbReference>
<dbReference type="GO" id="GO:0005576">
    <property type="term" value="C:extracellular region"/>
    <property type="evidence" value="ECO:0007669"/>
    <property type="project" value="UniProtKB-SubCell"/>
</dbReference>
<evidence type="ECO:0000256" key="13">
    <source>
        <dbReference type="RuleBase" id="RU000354"/>
    </source>
</evidence>
<evidence type="ECO:0000256" key="5">
    <source>
        <dbReference type="ARBA" id="ARBA00022525"/>
    </source>
</evidence>
<evidence type="ECO:0000256" key="1">
    <source>
        <dbReference type="ARBA" id="ARBA00004613"/>
    </source>
</evidence>
<dbReference type="PANTHER" id="PTHR15009:SF4">
    <property type="entry name" value="MUELLERIAN-INHIBITING FACTOR"/>
    <property type="match status" value="1"/>
</dbReference>
<evidence type="ECO:0000259" key="15">
    <source>
        <dbReference type="PROSITE" id="PS51362"/>
    </source>
</evidence>
<dbReference type="Pfam" id="PF00019">
    <property type="entry name" value="TGF_beta"/>
    <property type="match status" value="1"/>
</dbReference>
<keyword evidence="10" id="KW-1015">Disulfide bond</keyword>
<dbReference type="SUPFAM" id="SSF57501">
    <property type="entry name" value="Cystine-knot cytokines"/>
    <property type="match status" value="1"/>
</dbReference>
<sequence length="769" mass="85354">MGPAAREPPRTGGHEEEESEKRRPPSTVVSEHHIDGMSLMPEALDWIKRRRVTPILDQSLPAEATDRFHVESKVTGSLGSPTKAGPLAPEAPDEAFLKSQFTQSLDPPSKDRPLPDEAPGEAFVKGQVTQSLHLSSKVRPLASGAPNKVFVISLVPHRLDSPSKNGSLPAEAPSKVFVKSRVVRGLGRSTNGQHSAIAVLDESFRPSQHIWIPQGSKDSPRPWAATDGQDKSSSGVAGSVCTVKLRSKDAGVGRLLEVSGVLSGYESAFIEDLRGTRWGEDGLGLFGLCAHGGLPAPLPLLTHLAAHLAEPKDHSLIVLHLEEVKWGLETRLLFQVMLEEESVPPEEPQTALLAVCLSEGTRYLVLSVQSTGRSFMEGKLRFTLTVQLWYDEKGNVKPWVALDEELQQWLFGADDKCFTRMTPALFLLVKKKSAQKENRPSISLPQNDGEDHDVVSDPELRQNPEFKKEVTETPNQGEYPPLEHTDVFLEILAKFVGKVLSSFKEQTETLVLPIESDNQTLETFASNPLNVSEKAVIEWLVESEEPLVFLFPKRSQTLLERHFVQGKLEGKLLEKLMEKLHTVLEELLKLPVIRDNAGLLKHILDHCYGSFDLGSLPGPRATMHKESSHGHKKLHSLVMLKAMQTVRAYWQKRTTLSRQNRSTGSKTYCRLQELTMKLRFEHENSNIVLPTKYVAYNCEGPCVLPQHTLSETNNHVILLIKMRDSGATLGRGPCCVPEKYGKLNVGTLTEDGLLFRPYPNMIAEECGCR</sequence>
<feature type="region of interest" description="Disordered" evidence="14">
    <location>
        <begin position="438"/>
        <end position="479"/>
    </location>
</feature>
<comment type="subcellular location">
    <subcellularLocation>
        <location evidence="1">Secreted</location>
    </subcellularLocation>
</comment>
<reference evidence="16" key="1">
    <citation type="journal article" date="2022" name="bioRxiv">
        <title>Sequencing and chromosome-scale assembly of the giantPleurodeles waltlgenome.</title>
        <authorList>
            <person name="Brown T."/>
            <person name="Elewa A."/>
            <person name="Iarovenko S."/>
            <person name="Subramanian E."/>
            <person name="Araus A.J."/>
            <person name="Petzold A."/>
            <person name="Susuki M."/>
            <person name="Suzuki K.-i.T."/>
            <person name="Hayashi T."/>
            <person name="Toyoda A."/>
            <person name="Oliveira C."/>
            <person name="Osipova E."/>
            <person name="Leigh N.D."/>
            <person name="Simon A."/>
            <person name="Yun M.H."/>
        </authorList>
    </citation>
    <scope>NUCLEOTIDE SEQUENCE</scope>
    <source>
        <strain evidence="16">20211129_DDA</strain>
        <tissue evidence="16">Liver</tissue>
    </source>
</reference>
<evidence type="ECO:0000313" key="17">
    <source>
        <dbReference type="Proteomes" id="UP001066276"/>
    </source>
</evidence>
<evidence type="ECO:0000256" key="11">
    <source>
        <dbReference type="ARBA" id="ARBA00030008"/>
    </source>
</evidence>
<feature type="domain" description="TGF-beta family profile" evidence="15">
    <location>
        <begin position="650"/>
        <end position="769"/>
    </location>
</feature>
<comment type="subunit">
    <text evidence="3">Homodimer; disulfide-linked.</text>
</comment>
<keyword evidence="5" id="KW-0964">Secreted</keyword>
<dbReference type="Proteomes" id="UP001066276">
    <property type="component" value="Chromosome 12"/>
</dbReference>
<dbReference type="GO" id="GO:0030154">
    <property type="term" value="P:cell differentiation"/>
    <property type="evidence" value="ECO:0007669"/>
    <property type="project" value="UniProtKB-KW"/>
</dbReference>
<dbReference type="GO" id="GO:0008083">
    <property type="term" value="F:growth factor activity"/>
    <property type="evidence" value="ECO:0007669"/>
    <property type="project" value="UniProtKB-KW"/>
</dbReference>
<evidence type="ECO:0000256" key="6">
    <source>
        <dbReference type="ARBA" id="ARBA00022729"/>
    </source>
</evidence>
<dbReference type="Pfam" id="PF04709">
    <property type="entry name" value="AMH_N"/>
    <property type="match status" value="1"/>
</dbReference>
<evidence type="ECO:0000256" key="9">
    <source>
        <dbReference type="ARBA" id="ARBA00023156"/>
    </source>
</evidence>
<name>A0AAV7L282_PLEWA</name>
<dbReference type="PANTHER" id="PTHR15009">
    <property type="entry name" value="MUELLERIAN-INHIBITING FACTOR"/>
    <property type="match status" value="1"/>
</dbReference>
<evidence type="ECO:0000256" key="8">
    <source>
        <dbReference type="ARBA" id="ARBA00023030"/>
    </source>
</evidence>
<dbReference type="GO" id="GO:0007506">
    <property type="term" value="P:gonadal mesoderm development"/>
    <property type="evidence" value="ECO:0007669"/>
    <property type="project" value="UniProtKB-KW"/>
</dbReference>
<proteinExistence type="inferred from homology"/>
<gene>
    <name evidence="16" type="ORF">NDU88_005136</name>
</gene>
<evidence type="ECO:0000313" key="16">
    <source>
        <dbReference type="EMBL" id="KAJ1084999.1"/>
    </source>
</evidence>
<keyword evidence="17" id="KW-1185">Reference proteome</keyword>
<keyword evidence="7" id="KW-0221">Differentiation</keyword>
<comment type="caution">
    <text evidence="16">The sequence shown here is derived from an EMBL/GenBank/DDBJ whole genome shotgun (WGS) entry which is preliminary data.</text>
</comment>
<dbReference type="InterPro" id="IPR006799">
    <property type="entry name" value="AMH_N"/>
</dbReference>
<dbReference type="SMART" id="SM00204">
    <property type="entry name" value="TGFB"/>
    <property type="match status" value="1"/>
</dbReference>
<feature type="compositionally biased region" description="Basic and acidic residues" evidence="14">
    <location>
        <begin position="452"/>
        <end position="471"/>
    </location>
</feature>
<organism evidence="16 17">
    <name type="scientific">Pleurodeles waltl</name>
    <name type="common">Iberian ribbed newt</name>
    <dbReference type="NCBI Taxonomy" id="8319"/>
    <lineage>
        <taxon>Eukaryota</taxon>
        <taxon>Metazoa</taxon>
        <taxon>Chordata</taxon>
        <taxon>Craniata</taxon>
        <taxon>Vertebrata</taxon>
        <taxon>Euteleostomi</taxon>
        <taxon>Amphibia</taxon>
        <taxon>Batrachia</taxon>
        <taxon>Caudata</taxon>
        <taxon>Salamandroidea</taxon>
        <taxon>Salamandridae</taxon>
        <taxon>Pleurodelinae</taxon>
        <taxon>Pleurodeles</taxon>
    </lineage>
</organism>